<sequence>MTAVAAAGGGSMSGGAAPASQDPASAAAAAAASPSPLQVRDLCAALDGIDARLHDLALSLARETRHAVTVPLHEAARALATVRHAAAATAAATPPLAPAPPMAWAGRFLADVIHYTRLVWMACDDRRDVHALIGDAHRRVGALIGRLPFPPDAAPDAAARDRQLWCNGGAPVLAATAAEAATPPHLPPPHLPPHPPSVAAAAATRVAPPPSPPWPGRAGHGSPYAFPTDVEAAKASLRSASPTRGVPAGHGHDPTVPPRGFFRHDHPAYQHQHQHQHPPASAAAPEPAPADAADAPPASYAHLAPLIRSIGAYSPRERRLGAVCTELVRIAEIHSSPAVSRAIRRLLGEIDRIVQPLAAAEQRGRPPDGDAPAAARRGPRPAASPPARRVTTTAPSSAPG</sequence>
<dbReference type="Proteomes" id="UP000274922">
    <property type="component" value="Unassembled WGS sequence"/>
</dbReference>
<gene>
    <name evidence="2" type="ORF">CXG81DRAFT_28913</name>
</gene>
<feature type="compositionally biased region" description="Polar residues" evidence="1">
    <location>
        <begin position="390"/>
        <end position="400"/>
    </location>
</feature>
<feature type="compositionally biased region" description="Low complexity" evidence="1">
    <location>
        <begin position="197"/>
        <end position="206"/>
    </location>
</feature>
<dbReference type="EMBL" id="ML014547">
    <property type="protein sequence ID" value="RKO98255.1"/>
    <property type="molecule type" value="Genomic_DNA"/>
</dbReference>
<evidence type="ECO:0000256" key="1">
    <source>
        <dbReference type="SAM" id="MobiDB-lite"/>
    </source>
</evidence>
<name>A0A4P9X064_9FUNG</name>
<accession>A0A4P9X064</accession>
<reference evidence="3" key="1">
    <citation type="journal article" date="2018" name="Nat. Microbiol.">
        <title>Leveraging single-cell genomics to expand the fungal tree of life.</title>
        <authorList>
            <person name="Ahrendt S.R."/>
            <person name="Quandt C.A."/>
            <person name="Ciobanu D."/>
            <person name="Clum A."/>
            <person name="Salamov A."/>
            <person name="Andreopoulos B."/>
            <person name="Cheng J.F."/>
            <person name="Woyke T."/>
            <person name="Pelin A."/>
            <person name="Henrissat B."/>
            <person name="Reynolds N.K."/>
            <person name="Benny G.L."/>
            <person name="Smith M.E."/>
            <person name="James T.Y."/>
            <person name="Grigoriev I.V."/>
        </authorList>
    </citation>
    <scope>NUCLEOTIDE SEQUENCE [LARGE SCALE GENOMIC DNA]</scope>
    <source>
        <strain evidence="3">ATCC 52028</strain>
    </source>
</reference>
<dbReference type="AlphaFoldDB" id="A0A4P9X064"/>
<evidence type="ECO:0000313" key="3">
    <source>
        <dbReference type="Proteomes" id="UP000274922"/>
    </source>
</evidence>
<feature type="non-terminal residue" evidence="2">
    <location>
        <position position="400"/>
    </location>
</feature>
<feature type="compositionally biased region" description="Pro residues" evidence="1">
    <location>
        <begin position="184"/>
        <end position="196"/>
    </location>
</feature>
<proteinExistence type="predicted"/>
<keyword evidence="3" id="KW-1185">Reference proteome</keyword>
<feature type="region of interest" description="Disordered" evidence="1">
    <location>
        <begin position="181"/>
        <end position="296"/>
    </location>
</feature>
<protein>
    <submittedName>
        <fullName evidence="2">Uncharacterized protein</fullName>
    </submittedName>
</protein>
<feature type="region of interest" description="Disordered" evidence="1">
    <location>
        <begin position="358"/>
        <end position="400"/>
    </location>
</feature>
<feature type="region of interest" description="Disordered" evidence="1">
    <location>
        <begin position="1"/>
        <end position="21"/>
    </location>
</feature>
<evidence type="ECO:0000313" key="2">
    <source>
        <dbReference type="EMBL" id="RKO98255.1"/>
    </source>
</evidence>
<organism evidence="2 3">
    <name type="scientific">Caulochytrium protostelioides</name>
    <dbReference type="NCBI Taxonomy" id="1555241"/>
    <lineage>
        <taxon>Eukaryota</taxon>
        <taxon>Fungi</taxon>
        <taxon>Fungi incertae sedis</taxon>
        <taxon>Chytridiomycota</taxon>
        <taxon>Chytridiomycota incertae sedis</taxon>
        <taxon>Chytridiomycetes</taxon>
        <taxon>Caulochytriales</taxon>
        <taxon>Caulochytriaceae</taxon>
        <taxon>Caulochytrium</taxon>
    </lineage>
</organism>
<feature type="compositionally biased region" description="Low complexity" evidence="1">
    <location>
        <begin position="277"/>
        <end position="296"/>
    </location>
</feature>